<evidence type="ECO:0000256" key="9">
    <source>
        <dbReference type="ARBA" id="ARBA00023027"/>
    </source>
</evidence>
<dbReference type="InterPro" id="IPR004821">
    <property type="entry name" value="Cyt_trans-like"/>
</dbReference>
<sequence length="194" mass="21523">MSSIGVFGGSFNPIHVGHIALARELLTVGGLDEVWFVVSPQNPLKRNAFLLEDAKRLEMVRLALRDEPQLAVSDIEFRLPRPSYMLHTLQALTLAHPQHRFSLLIGGDNWAAFDRWFGHREILAHYPVIVYPRGDSPITAADLPTNVTLADTPLMDISSTRIRQAVSEGRSIHGLVPAVIEALVVKNYRSATSL</sequence>
<dbReference type="PATRIC" id="fig|1115809.3.peg.1630"/>
<comment type="catalytic activity">
    <reaction evidence="10 11">
        <text>nicotinate beta-D-ribonucleotide + ATP + H(+) = deamido-NAD(+) + diphosphate</text>
        <dbReference type="Rhea" id="RHEA:22860"/>
        <dbReference type="ChEBI" id="CHEBI:15378"/>
        <dbReference type="ChEBI" id="CHEBI:30616"/>
        <dbReference type="ChEBI" id="CHEBI:33019"/>
        <dbReference type="ChEBI" id="CHEBI:57502"/>
        <dbReference type="ChEBI" id="CHEBI:58437"/>
        <dbReference type="EC" id="2.7.7.18"/>
    </reaction>
</comment>
<dbReference type="HAMAP" id="MF_00244">
    <property type="entry name" value="NaMN_adenylyltr"/>
    <property type="match status" value="1"/>
</dbReference>
<dbReference type="NCBIfam" id="TIGR00482">
    <property type="entry name" value="nicotinate (nicotinamide) nucleotide adenylyltransferase"/>
    <property type="match status" value="1"/>
</dbReference>
<dbReference type="GO" id="GO:0004515">
    <property type="term" value="F:nicotinate-nucleotide adenylyltransferase activity"/>
    <property type="evidence" value="ECO:0007669"/>
    <property type="project" value="UniProtKB-UniRule"/>
</dbReference>
<dbReference type="PANTHER" id="PTHR39321">
    <property type="entry name" value="NICOTINATE-NUCLEOTIDE ADENYLYLTRANSFERASE-RELATED"/>
    <property type="match status" value="1"/>
</dbReference>
<keyword evidence="4 11" id="KW-0662">Pyridine nucleotide biosynthesis</keyword>
<dbReference type="Proteomes" id="UP000016648">
    <property type="component" value="Unassembled WGS sequence"/>
</dbReference>
<dbReference type="Pfam" id="PF01467">
    <property type="entry name" value="CTP_transf_like"/>
    <property type="match status" value="1"/>
</dbReference>
<dbReference type="EC" id="2.7.7.18" evidence="11"/>
<keyword evidence="9 11" id="KW-0520">NAD</keyword>
<name>U2P5S4_9BACT</name>
<organism evidence="13 14">
    <name type="scientific">Segatella baroniae F0067</name>
    <dbReference type="NCBI Taxonomy" id="1115809"/>
    <lineage>
        <taxon>Bacteria</taxon>
        <taxon>Pseudomonadati</taxon>
        <taxon>Bacteroidota</taxon>
        <taxon>Bacteroidia</taxon>
        <taxon>Bacteroidales</taxon>
        <taxon>Prevotellaceae</taxon>
        <taxon>Segatella</taxon>
    </lineage>
</organism>
<evidence type="ECO:0000256" key="10">
    <source>
        <dbReference type="ARBA" id="ARBA00048721"/>
    </source>
</evidence>
<evidence type="ECO:0000313" key="13">
    <source>
        <dbReference type="EMBL" id="ERK39064.1"/>
    </source>
</evidence>
<evidence type="ECO:0000256" key="2">
    <source>
        <dbReference type="ARBA" id="ARBA00005019"/>
    </source>
</evidence>
<dbReference type="UniPathway" id="UPA00253">
    <property type="reaction ID" value="UER00332"/>
</dbReference>
<evidence type="ECO:0000313" key="14">
    <source>
        <dbReference type="Proteomes" id="UP000016648"/>
    </source>
</evidence>
<evidence type="ECO:0000256" key="8">
    <source>
        <dbReference type="ARBA" id="ARBA00022840"/>
    </source>
</evidence>
<dbReference type="GO" id="GO:0005524">
    <property type="term" value="F:ATP binding"/>
    <property type="evidence" value="ECO:0007669"/>
    <property type="project" value="UniProtKB-KW"/>
</dbReference>
<dbReference type="RefSeq" id="WP_021589880.1">
    <property type="nucleotide sequence ID" value="NZ_AWEY01000029.1"/>
</dbReference>
<comment type="caution">
    <text evidence="13">The sequence shown here is derived from an EMBL/GenBank/DDBJ whole genome shotgun (WGS) entry which is preliminary data.</text>
</comment>
<comment type="function">
    <text evidence="1 11">Catalyzes the reversible adenylation of nicotinate mononucleotide (NaMN) to nicotinic acid adenine dinucleotide (NaAD).</text>
</comment>
<gene>
    <name evidence="11 13" type="primary">nadD</name>
    <name evidence="13" type="ORF">HMPREF9135_1247</name>
</gene>
<keyword evidence="14" id="KW-1185">Reference proteome</keyword>
<protein>
    <recommendedName>
        <fullName evidence="11">Probable nicotinate-nucleotide adenylyltransferase</fullName>
        <ecNumber evidence="11">2.7.7.18</ecNumber>
    </recommendedName>
    <alternativeName>
        <fullName evidence="11">Deamido-NAD(+) diphosphorylase</fullName>
    </alternativeName>
    <alternativeName>
        <fullName evidence="11">Deamido-NAD(+) pyrophosphorylase</fullName>
    </alternativeName>
    <alternativeName>
        <fullName evidence="11">Nicotinate mononucleotide adenylyltransferase</fullName>
        <shortName evidence="11">NaMN adenylyltransferase</shortName>
    </alternativeName>
</protein>
<dbReference type="PANTHER" id="PTHR39321:SF3">
    <property type="entry name" value="PHOSPHOPANTETHEINE ADENYLYLTRANSFERASE"/>
    <property type="match status" value="1"/>
</dbReference>
<comment type="similarity">
    <text evidence="3 11">Belongs to the NadD family.</text>
</comment>
<dbReference type="CDD" id="cd02165">
    <property type="entry name" value="NMNAT"/>
    <property type="match status" value="1"/>
</dbReference>
<dbReference type="Gene3D" id="3.40.50.620">
    <property type="entry name" value="HUPs"/>
    <property type="match status" value="1"/>
</dbReference>
<evidence type="ECO:0000256" key="6">
    <source>
        <dbReference type="ARBA" id="ARBA00022695"/>
    </source>
</evidence>
<keyword evidence="5 11" id="KW-0808">Transferase</keyword>
<evidence type="ECO:0000256" key="11">
    <source>
        <dbReference type="HAMAP-Rule" id="MF_00244"/>
    </source>
</evidence>
<keyword evidence="7 11" id="KW-0547">Nucleotide-binding</keyword>
<evidence type="ECO:0000256" key="3">
    <source>
        <dbReference type="ARBA" id="ARBA00009014"/>
    </source>
</evidence>
<dbReference type="AlphaFoldDB" id="U2P5S4"/>
<evidence type="ECO:0000256" key="1">
    <source>
        <dbReference type="ARBA" id="ARBA00002324"/>
    </source>
</evidence>
<dbReference type="InterPro" id="IPR005248">
    <property type="entry name" value="NadD/NMNAT"/>
</dbReference>
<dbReference type="GO" id="GO:0009435">
    <property type="term" value="P:NAD+ biosynthetic process"/>
    <property type="evidence" value="ECO:0007669"/>
    <property type="project" value="UniProtKB-UniRule"/>
</dbReference>
<dbReference type="EMBL" id="AWEY01000029">
    <property type="protein sequence ID" value="ERK39064.1"/>
    <property type="molecule type" value="Genomic_DNA"/>
</dbReference>
<dbReference type="SUPFAM" id="SSF52374">
    <property type="entry name" value="Nucleotidylyl transferase"/>
    <property type="match status" value="1"/>
</dbReference>
<feature type="domain" description="Cytidyltransferase-like" evidence="12">
    <location>
        <begin position="6"/>
        <end position="164"/>
    </location>
</feature>
<reference evidence="13 14" key="1">
    <citation type="submission" date="2013-08" db="EMBL/GenBank/DDBJ databases">
        <authorList>
            <person name="Durkin A.S."/>
            <person name="Haft D.R."/>
            <person name="McCorrison J."/>
            <person name="Torralba M."/>
            <person name="Gillis M."/>
            <person name="Haft D.H."/>
            <person name="Methe B."/>
            <person name="Sutton G."/>
            <person name="Nelson K.E."/>
        </authorList>
    </citation>
    <scope>NUCLEOTIDE SEQUENCE [LARGE SCALE GENOMIC DNA]</scope>
    <source>
        <strain evidence="13 14">F0067</strain>
    </source>
</reference>
<dbReference type="NCBIfam" id="TIGR00125">
    <property type="entry name" value="cyt_tran_rel"/>
    <property type="match status" value="1"/>
</dbReference>
<proteinExistence type="inferred from homology"/>
<evidence type="ECO:0000256" key="4">
    <source>
        <dbReference type="ARBA" id="ARBA00022642"/>
    </source>
</evidence>
<dbReference type="InterPro" id="IPR014729">
    <property type="entry name" value="Rossmann-like_a/b/a_fold"/>
</dbReference>
<evidence type="ECO:0000256" key="5">
    <source>
        <dbReference type="ARBA" id="ARBA00022679"/>
    </source>
</evidence>
<comment type="pathway">
    <text evidence="2 11">Cofactor biosynthesis; NAD(+) biosynthesis; deamido-NAD(+) from nicotinate D-ribonucleotide: step 1/1.</text>
</comment>
<keyword evidence="8 11" id="KW-0067">ATP-binding</keyword>
<evidence type="ECO:0000256" key="7">
    <source>
        <dbReference type="ARBA" id="ARBA00022741"/>
    </source>
</evidence>
<accession>U2P5S4</accession>
<evidence type="ECO:0000259" key="12">
    <source>
        <dbReference type="Pfam" id="PF01467"/>
    </source>
</evidence>
<keyword evidence="6 11" id="KW-0548">Nucleotidyltransferase</keyword>